<name>A0A0D8XUF8_DICVI</name>
<dbReference type="AlphaFoldDB" id="A0A0D8XUF8"/>
<evidence type="ECO:0000313" key="1">
    <source>
        <dbReference type="EMBL" id="KJH47389.1"/>
    </source>
</evidence>
<accession>A0A0D8XUF8</accession>
<evidence type="ECO:0000313" key="2">
    <source>
        <dbReference type="Proteomes" id="UP000053766"/>
    </source>
</evidence>
<dbReference type="OrthoDB" id="5987191at2759"/>
<keyword evidence="2" id="KW-1185">Reference proteome</keyword>
<dbReference type="Proteomes" id="UP000053766">
    <property type="component" value="Unassembled WGS sequence"/>
</dbReference>
<organism evidence="1 2">
    <name type="scientific">Dictyocaulus viviparus</name>
    <name type="common">Bovine lungworm</name>
    <dbReference type="NCBI Taxonomy" id="29172"/>
    <lineage>
        <taxon>Eukaryota</taxon>
        <taxon>Metazoa</taxon>
        <taxon>Ecdysozoa</taxon>
        <taxon>Nematoda</taxon>
        <taxon>Chromadorea</taxon>
        <taxon>Rhabditida</taxon>
        <taxon>Rhabditina</taxon>
        <taxon>Rhabditomorpha</taxon>
        <taxon>Strongyloidea</taxon>
        <taxon>Metastrongylidae</taxon>
        <taxon>Dictyocaulus</taxon>
    </lineage>
</organism>
<sequence>MKGNYLAILHIISPALLNAAKGFMLLQESREHSSAHTQEKFPTTAFEDHVLDILELEEPPPVFIRRKRDDKVATFMAELYRELEDVDGGILSPTSGVEEWSIADRIVSVSPRDIQCSEGIIGLSFDYDDFPSSSASQLIASQLRIFLPEDLIFTRISIYRNKTGGLVVVDSTIVTSWQKTIGFNVTNIVSDWILGLTVPKLFIRVESGENDC</sequence>
<reference evidence="2" key="2">
    <citation type="journal article" date="2016" name="Sci. Rep.">
        <title>Dictyocaulus viviparus genome, variome and transcriptome elucidate lungworm biology and support future intervention.</title>
        <authorList>
            <person name="McNulty S.N."/>
            <person name="Strube C."/>
            <person name="Rosa B.A."/>
            <person name="Martin J.C."/>
            <person name="Tyagi R."/>
            <person name="Choi Y.J."/>
            <person name="Wang Q."/>
            <person name="Hallsworth Pepin K."/>
            <person name="Zhang X."/>
            <person name="Ozersky P."/>
            <person name="Wilson R.K."/>
            <person name="Sternberg P.W."/>
            <person name="Gasser R.B."/>
            <person name="Mitreva M."/>
        </authorList>
    </citation>
    <scope>NUCLEOTIDE SEQUENCE [LARGE SCALE GENOMIC DNA]</scope>
    <source>
        <strain evidence="2">HannoverDv2000</strain>
    </source>
</reference>
<dbReference type="STRING" id="29172.A0A0D8XUF8"/>
<reference evidence="1 2" key="1">
    <citation type="submission" date="2013-11" db="EMBL/GenBank/DDBJ databases">
        <title>Draft genome of the bovine lungworm Dictyocaulus viviparus.</title>
        <authorList>
            <person name="Mitreva M."/>
        </authorList>
    </citation>
    <scope>NUCLEOTIDE SEQUENCE [LARGE SCALE GENOMIC DNA]</scope>
    <source>
        <strain evidence="1 2">HannoverDv2000</strain>
    </source>
</reference>
<dbReference type="EMBL" id="KN716309">
    <property type="protein sequence ID" value="KJH47389.1"/>
    <property type="molecule type" value="Genomic_DNA"/>
</dbReference>
<gene>
    <name evidence="1" type="ORF">DICVIV_06510</name>
</gene>
<protein>
    <submittedName>
        <fullName evidence="1">Uncharacterized protein</fullName>
    </submittedName>
</protein>
<dbReference type="Gene3D" id="2.60.120.970">
    <property type="match status" value="1"/>
</dbReference>
<proteinExistence type="predicted"/>